<dbReference type="InterPro" id="IPR012654">
    <property type="entry name" value="CHP02391"/>
</dbReference>
<dbReference type="GO" id="GO:0032300">
    <property type="term" value="C:mismatch repair complex"/>
    <property type="evidence" value="ECO:0007669"/>
    <property type="project" value="InterPro"/>
</dbReference>
<dbReference type="REBASE" id="136740">
    <property type="entry name" value="AerAR18ORF10900P"/>
</dbReference>
<dbReference type="PANTHER" id="PTHR10073">
    <property type="entry name" value="DNA MISMATCH REPAIR PROTEIN MLH, PMS, MUTL"/>
    <property type="match status" value="1"/>
</dbReference>
<name>A0A0U3THV5_9ACTN</name>
<dbReference type="AlphaFoldDB" id="A0A0U3THV5"/>
<reference evidence="5 6" key="1">
    <citation type="journal article" date="1991" name="Int. J. Syst. Bacteriol.">
        <title>Description of the erythromycin-producing bacterium Arthrobacter sp. strain NRRL B-3381 as Aeromicrobium erythreum gen. nov., sp. nov.</title>
        <authorList>
            <person name="Miller E.S."/>
            <person name="Woese C.R."/>
            <person name="Brenner S."/>
        </authorList>
    </citation>
    <scope>NUCLEOTIDE SEQUENCE [LARGE SCALE GENOMIC DNA]</scope>
    <source>
        <strain evidence="5 6">AR18</strain>
    </source>
</reference>
<proteinExistence type="inferred from homology"/>
<evidence type="ECO:0000256" key="2">
    <source>
        <dbReference type="SAM" id="Coils"/>
    </source>
</evidence>
<dbReference type="KEGG" id="aer:AERYTH_10905"/>
<keyword evidence="2" id="KW-0175">Coiled coil</keyword>
<dbReference type="GO" id="GO:0016887">
    <property type="term" value="F:ATP hydrolysis activity"/>
    <property type="evidence" value="ECO:0007669"/>
    <property type="project" value="InterPro"/>
</dbReference>
<dbReference type="GO" id="GO:0006298">
    <property type="term" value="P:mismatch repair"/>
    <property type="evidence" value="ECO:0007669"/>
    <property type="project" value="InterPro"/>
</dbReference>
<evidence type="ECO:0000313" key="6">
    <source>
        <dbReference type="Proteomes" id="UP000067689"/>
    </source>
</evidence>
<dbReference type="GO" id="GO:0140664">
    <property type="term" value="F:ATP-dependent DNA damage sensor activity"/>
    <property type="evidence" value="ECO:0007669"/>
    <property type="project" value="InterPro"/>
</dbReference>
<feature type="compositionally biased region" description="Basic and acidic residues" evidence="3">
    <location>
        <begin position="128"/>
        <end position="139"/>
    </location>
</feature>
<dbReference type="EMBL" id="CP011502">
    <property type="protein sequence ID" value="ALX05175.1"/>
    <property type="molecule type" value="Genomic_DNA"/>
</dbReference>
<feature type="coiled-coil region" evidence="2">
    <location>
        <begin position="298"/>
        <end position="332"/>
    </location>
</feature>
<evidence type="ECO:0000256" key="3">
    <source>
        <dbReference type="SAM" id="MobiDB-lite"/>
    </source>
</evidence>
<dbReference type="InterPro" id="IPR038973">
    <property type="entry name" value="MutL/Mlh/Pms-like"/>
</dbReference>
<dbReference type="NCBIfam" id="TIGR02391">
    <property type="entry name" value="hypoth_ymh"/>
    <property type="match status" value="1"/>
</dbReference>
<sequence length="531" mass="58145">MYSRLPNAVAELVANAYDADATEITVRVVGSGDAQYIVVEDNGHGMSRDDVRNKYLRIGRNRRGSATTAASESGKRTVSGKKGLGKLALFGIGHRIEVSTTRKGQTERTLVTMVWEDLIETGDGDYQPDSRSEPAEPADHGTSVKVSQLNRSSDIAAADLAQSLSRLFHYSDSEVVLRVVGRDGSEISVTRELRVSTVATEFKWEVPNDLPESSTDLTRVGVVGVVIAAEKPLPTQMRGVAVYANGRLVNEPEFFGASDSSYAYAYLTGYIAVDGLDAIKPDVVATDRRAVNWDQTDAARIRSVLKRMVEEIAQLRRQLRAAKKKQQIETEAGVDPDDWADTIAGPEKEPLRELINIIESDDTDMSDEDRGKAVRSLKGIAPPYADLIWRHLHPSIQVACETYFKAGDYYHALLEACKQYVADLRAAASLPDEAEASLFGKALGEGTGPRLNFTSQFRAGSPSISGDSAKNLENGQRELSKAIWSAFRNPLSHETLETIKSLGVISHHDCLDALSLMSHLRRRLDDAVLMP</sequence>
<accession>A0A0U3THV5</accession>
<gene>
    <name evidence="5" type="ORF">AERYTH_10905</name>
</gene>
<feature type="region of interest" description="Disordered" evidence="3">
    <location>
        <begin position="121"/>
        <end position="144"/>
    </location>
</feature>
<evidence type="ECO:0000256" key="1">
    <source>
        <dbReference type="ARBA" id="ARBA00006082"/>
    </source>
</evidence>
<keyword evidence="6" id="KW-1185">Reference proteome</keyword>
<dbReference type="Gene3D" id="3.30.565.10">
    <property type="entry name" value="Histidine kinase-like ATPase, C-terminal domain"/>
    <property type="match status" value="1"/>
</dbReference>
<organism evidence="5 6">
    <name type="scientific">Aeromicrobium erythreum</name>
    <dbReference type="NCBI Taxonomy" id="2041"/>
    <lineage>
        <taxon>Bacteria</taxon>
        <taxon>Bacillati</taxon>
        <taxon>Actinomycetota</taxon>
        <taxon>Actinomycetes</taxon>
        <taxon>Propionibacteriales</taxon>
        <taxon>Nocardioidaceae</taxon>
        <taxon>Aeromicrobium</taxon>
    </lineage>
</organism>
<dbReference type="PATRIC" id="fig|2041.4.peg.2281"/>
<dbReference type="Proteomes" id="UP000067689">
    <property type="component" value="Chromosome"/>
</dbReference>
<comment type="similarity">
    <text evidence="1">Belongs to the DNA mismatch repair MutL/HexB family.</text>
</comment>
<dbReference type="SUPFAM" id="SSF55874">
    <property type="entry name" value="ATPase domain of HSP90 chaperone/DNA topoisomerase II/histidine kinase"/>
    <property type="match status" value="1"/>
</dbReference>
<dbReference type="PANTHER" id="PTHR10073:SF12">
    <property type="entry name" value="DNA MISMATCH REPAIR PROTEIN MLH1"/>
    <property type="match status" value="1"/>
</dbReference>
<evidence type="ECO:0000259" key="4">
    <source>
        <dbReference type="Pfam" id="PF09509"/>
    </source>
</evidence>
<dbReference type="Pfam" id="PF09509">
    <property type="entry name" value="Hypoth_Ymh"/>
    <property type="match status" value="1"/>
</dbReference>
<feature type="domain" description="Conserved hypothetical protein CHP02391" evidence="4">
    <location>
        <begin position="390"/>
        <end position="524"/>
    </location>
</feature>
<evidence type="ECO:0000313" key="5">
    <source>
        <dbReference type="EMBL" id="ALX05175.1"/>
    </source>
</evidence>
<dbReference type="InterPro" id="IPR036890">
    <property type="entry name" value="HATPase_C_sf"/>
</dbReference>
<dbReference type="STRING" id="2041.AERYTH_10905"/>
<dbReference type="Pfam" id="PF13589">
    <property type="entry name" value="HATPase_c_3"/>
    <property type="match status" value="1"/>
</dbReference>
<protein>
    <recommendedName>
        <fullName evidence="4">Conserved hypothetical protein CHP02391 domain-containing protein</fullName>
    </recommendedName>
</protein>